<feature type="transmembrane region" description="Helical" evidence="1">
    <location>
        <begin position="22"/>
        <end position="44"/>
    </location>
</feature>
<dbReference type="CDD" id="cd00229">
    <property type="entry name" value="SGNH_hydrolase"/>
    <property type="match status" value="1"/>
</dbReference>
<dbReference type="Gene3D" id="3.40.50.1110">
    <property type="entry name" value="SGNH hydrolase"/>
    <property type="match status" value="1"/>
</dbReference>
<dbReference type="SUPFAM" id="SSF52266">
    <property type="entry name" value="SGNH hydrolase"/>
    <property type="match status" value="1"/>
</dbReference>
<evidence type="ECO:0000256" key="1">
    <source>
        <dbReference type="SAM" id="Phobius"/>
    </source>
</evidence>
<organism evidence="2">
    <name type="scientific">Dyadobacter sp. 676</name>
    <dbReference type="NCBI Taxonomy" id="3088362"/>
    <lineage>
        <taxon>Bacteria</taxon>
        <taxon>Pseudomonadati</taxon>
        <taxon>Bacteroidota</taxon>
        <taxon>Cytophagia</taxon>
        <taxon>Cytophagales</taxon>
        <taxon>Spirosomataceae</taxon>
        <taxon>Dyadobacter</taxon>
    </lineage>
</organism>
<dbReference type="EMBL" id="CP159289">
    <property type="protein sequence ID" value="XCH24512.1"/>
    <property type="molecule type" value="Genomic_DNA"/>
</dbReference>
<dbReference type="InterPro" id="IPR036514">
    <property type="entry name" value="SGNH_hydro_sf"/>
</dbReference>
<keyword evidence="1" id="KW-1133">Transmembrane helix</keyword>
<dbReference type="RefSeq" id="WP_353719829.1">
    <property type="nucleotide sequence ID" value="NZ_CP159289.1"/>
</dbReference>
<sequence length="2680" mass="292211">MKAFIVPSRDSYVFSKTRIRQFIIYLNIFLLLWVGSGSISLAQFQKPDIGMPTPNAASIGLYGEVPVSLYTGTPNIDIPIYTIDEGKIKVPISLSYHASGVRVNQHPGWVGLNWNLNAGGAITRVVKGFHDETAYTAWLSSPENSYRHLGYYYKSSYLNSSNWDTKEFMKTLFEQKMSTAPPGQFSKLYADLQPDEFNFNFLGYSGKFYRDYDGSWVVGSETSMKVQLLANEFTKPGTELKYGEDEVTSNYFFYSYNGFIITTPDGTKYEFGGNTSAIEFSLPFFVDDSKDLSSSSSPGAGWMADTWYLKKITTTEGKIVEFNYEIAPLKEGKFIASFYRSLANKTTSGSGRIRGFLGAGVSYQCASYNTAYLDSTNHYNGTLQRPTYLKEIKFQKGKIIFDTETTNELPYKPHVFSAKYWTLRNNQAEPLTGPLPVAYKYYLTGGDLTEMQNKFFCFNCEFYSVRAELANNIVGNLKWRKLKAITIQANDAIATNKFSFDYVDNPNSRLYLTAINKISTIDANCKELYKFFYHHDTNNPLPDYLDKADQTDHWGFFNKNTYNLNSFPTNYENHKNASNQLTVLQEGTLSKIEFPTGGTSEFEYEPHDAYKYQKFNLDGSVTLDNSTSSVGGIRIKKIKINDGTQVKAKEYEYKFVDGTEKSSGILNGKPQYIYDVTLKVDEMTGATGTYSAHYVSSQNTLPLSANSSGSHIGYRQVKEKFGDGSYKVHQFTNYESSDGLHLDEAITNNQRIGDGASLYEEKNSLALERGKLLSESYYSKDNLLVSKRSFTYQRYNSRFARGLSANLFAICGDERIKVVQAYAYKNYAFQYFPQKVENYTYDQADTAKFTLDLVTYRYNGLGLQSEASNTRSGKTIRTLNKYVYDYETTTGSDEASQSILSMKNLGMDGVLVEQQVWNDENGTDAMASGNVNLFRRYNAASGYNNVQVERVYSFANPVPQTVVPLSLISSGLFKYNSGYTNLVGDFGSDNANGYTPNGEPKRFKGRDGVWNYFSWYDGNKIGLLQSKTIGNQTTTYDYKPLVGIISIKDPASFNTFYAYDGFNRLITVKDHWNNLLQSNSYNLINSSGCSTPKLVSEPIVTPSLSSGKYSRVVIIGNSITKLVAQTGSDGWQSPALSAAGGWGRASSTQAKDFAHILEARFKQLDPNAQVLPLWEAPFERDYISSPAGWVTYDFTALQNRIKNSFGSSSWKPDLVIIRLGENVLDTEVELNNFKGAYNTLIDKVLAVSAPGAKVILTNSMWPDQPLADAKIQQVATERGLPFVSLSDMISNPVYLAGNDPVSMAAFPNNTGDRHPGDAGMLEIADRIWSKVKNVDLPSNIGGNITKVRIYPRSETCCIARIVGSVIQGSNDMSSPNGWTTLATITETPVAGWNEYTIRTTTAWRYVRFLAGANCYGDIKELEFYNGNVKLNGSRFGSSTAYNNDPATYGYNVVFDGQLTNVWSGTVPGPQNYAGLDLAGCSSVTGSMISPATVVGTRSTTNPSRVMIPISVRTCAPAGTTITGVEIWAKTTSGNWDTRMGYAIADASEAGVYKLSAEEATTAGALGKWVSPPPLDPGTYRFYARVYVGTTFYKSDSLNITLNAPPSTGNITKVRLHTRPETCCTGRIIGSVIQGSNDISNANGWTTLTTISGTPVVGWNEYPIQTTTTWRYVRFLADSDCYGDLQELEFYNGNVKLTGSSFGSSTAYTNDPAKWGYAVVFDGQVGQTANVWSGTAPGPQNHAGLDLAGCSSVTGSMISPATVVGTRSTTNPSRVMIPISVRTCAPAGTTITGVEIWAKTTSGNWDTRMGYAIADASEAGVYKLSAEEATTAGALGKWVSPPPLDPGTYRFYARVYVGTTFYKSDSLNITLNAPPSTGNITKVRLHTRPETCCTGRIIGSVIQGSNDISNANGWTTLTTISGTPVVGWNEYPIQTTTTWRYVRFLADSDCYGDLQELEFYNGNVKLTGSSFGSSTAYTNDPAKWGYAVVFDGQVGQTANVWSGTAPGPQNHAGLDLAGCSSVTGSMISPATVVGTRSTTNPSRVMIPISVRTCAPAGTTITGVEIWAKTTSGNWDTRMGYAIADASEAGVYKLSAEEATTAGALGKWVSPPPLDPGTYRFYARVYVGTTFYKSDSLNITLNAPPSTGNITKVRLHTRPETCCTGRIIGSVIQGSNDISNANGWTTLTTISGTPVVGWNEYPIQTTTTWRYVRFLADSDCYGDLQELEFYNGNVKLTGSSFGSSTAYTNDPAKWGYAVVFDGQVGQTANVWSGTAPGPQNYAGLDLAGCSSVTGSMISPATVVGTRSTTNPSRVMIPISVRTCAPAGTTITGVEIWAKTTSGNWDTRMGYAIADASEAGVYKLSAEEATTAGALGKWVSPPPLDPGTYRFYARVYVGTTFYKSDSLNITLNAPPSTGNITKVRLHTRPETCCTGRIIGSVIQGSNDISNANGWTTLTTISGTPVVGWNEYPIQTTTTWRYVRFLADSDCYGDLQELEFYNGNVKLTGSSFGSSTAYTNDPAKWGYAVVFDGQVGQTANVWSGTAPGPQNHAGLDLAGCSSVTGSMISPATVVGTRSTTNPSRVMIPISVRTCAPAGTTITGVEIRAKTTSGDWDNLMGYAIADASEAGVYKLSAEEATTPGALGKWVSPPPLDPGTYRFYARVYVGTTFYETGPIVVTMNAP</sequence>
<accession>A0AAU8FLU8</accession>
<evidence type="ECO:0000313" key="2">
    <source>
        <dbReference type="EMBL" id="XCH24512.1"/>
    </source>
</evidence>
<name>A0AAU8FLU8_9BACT</name>
<proteinExistence type="predicted"/>
<gene>
    <name evidence="2" type="ORF">ABV298_30160</name>
</gene>
<protein>
    <submittedName>
        <fullName evidence="2">SGNH/GDSL hydrolase family protein</fullName>
    </submittedName>
</protein>
<reference evidence="2" key="1">
    <citation type="submission" date="2024-06" db="EMBL/GenBank/DDBJ databases">
        <title>Sequencing and assembly of the genome of Dyadobacter sp. strain 676, a symbiont of Cyamopsis tetragonoloba.</title>
        <authorList>
            <person name="Guro P."/>
            <person name="Sazanova A."/>
            <person name="Kuznetsova I."/>
            <person name="Belimov A."/>
            <person name="Safronova V."/>
        </authorList>
    </citation>
    <scope>NUCLEOTIDE SEQUENCE</scope>
    <source>
        <strain evidence="2">676</strain>
    </source>
</reference>
<dbReference type="Gene3D" id="2.60.120.260">
    <property type="entry name" value="Galactose-binding domain-like"/>
    <property type="match status" value="5"/>
</dbReference>
<keyword evidence="2" id="KW-0378">Hydrolase</keyword>
<keyword evidence="1" id="KW-0472">Membrane</keyword>
<keyword evidence="1" id="KW-0812">Transmembrane</keyword>
<dbReference type="GO" id="GO:0016788">
    <property type="term" value="F:hydrolase activity, acting on ester bonds"/>
    <property type="evidence" value="ECO:0007669"/>
    <property type="project" value="UniProtKB-ARBA"/>
</dbReference>